<evidence type="ECO:0000313" key="2">
    <source>
        <dbReference type="EMBL" id="GLK75457.1"/>
    </source>
</evidence>
<proteinExistence type="predicted"/>
<evidence type="ECO:0008006" key="4">
    <source>
        <dbReference type="Google" id="ProtNLM"/>
    </source>
</evidence>
<evidence type="ECO:0000256" key="1">
    <source>
        <dbReference type="SAM" id="MobiDB-lite"/>
    </source>
</evidence>
<comment type="caution">
    <text evidence="2">The sequence shown here is derived from an EMBL/GenBank/DDBJ whole genome shotgun (WGS) entry which is preliminary data.</text>
</comment>
<dbReference type="Proteomes" id="UP001143364">
    <property type="component" value="Unassembled WGS sequence"/>
</dbReference>
<feature type="region of interest" description="Disordered" evidence="1">
    <location>
        <begin position="81"/>
        <end position="100"/>
    </location>
</feature>
<protein>
    <recommendedName>
        <fullName evidence="4">CopG family transcriptional regulator</fullName>
    </recommendedName>
</protein>
<dbReference type="EMBL" id="BSFK01000005">
    <property type="protein sequence ID" value="GLK75457.1"/>
    <property type="molecule type" value="Genomic_DNA"/>
</dbReference>
<keyword evidence="3" id="KW-1185">Reference proteome</keyword>
<evidence type="ECO:0000313" key="3">
    <source>
        <dbReference type="Proteomes" id="UP001143364"/>
    </source>
</evidence>
<sequence>MKNVTITMDEDVLTWVRIEAAKRGESVSRFLGETIAAQRAAAGRDQRDEERAALERFLSGPGFPGAGAAWPGREELYADRESDLLRRHEHPDLRSRSEGD</sequence>
<reference evidence="2" key="2">
    <citation type="submission" date="2023-01" db="EMBL/GenBank/DDBJ databases">
        <authorList>
            <person name="Sun Q."/>
            <person name="Evtushenko L."/>
        </authorList>
    </citation>
    <scope>NUCLEOTIDE SEQUENCE</scope>
    <source>
        <strain evidence="2">VKM B-2555</strain>
    </source>
</reference>
<dbReference type="AlphaFoldDB" id="A0A9W6JED1"/>
<accession>A0A9W6JED1</accession>
<gene>
    <name evidence="2" type="ORF">GCM10008171_07110</name>
</gene>
<name>A0A9W6JED1_9HYPH</name>
<reference evidence="2" key="1">
    <citation type="journal article" date="2014" name="Int. J. Syst. Evol. Microbiol.">
        <title>Complete genome sequence of Corynebacterium casei LMG S-19264T (=DSM 44701T), isolated from a smear-ripened cheese.</title>
        <authorList>
            <consortium name="US DOE Joint Genome Institute (JGI-PGF)"/>
            <person name="Walter F."/>
            <person name="Albersmeier A."/>
            <person name="Kalinowski J."/>
            <person name="Ruckert C."/>
        </authorList>
    </citation>
    <scope>NUCLEOTIDE SEQUENCE</scope>
    <source>
        <strain evidence="2">VKM B-2555</strain>
    </source>
</reference>
<dbReference type="RefSeq" id="WP_271203405.1">
    <property type="nucleotide sequence ID" value="NZ_BSFK01000005.1"/>
</dbReference>
<organism evidence="2 3">
    <name type="scientific">Methylopila jiangsuensis</name>
    <dbReference type="NCBI Taxonomy" id="586230"/>
    <lineage>
        <taxon>Bacteria</taxon>
        <taxon>Pseudomonadati</taxon>
        <taxon>Pseudomonadota</taxon>
        <taxon>Alphaproteobacteria</taxon>
        <taxon>Hyphomicrobiales</taxon>
        <taxon>Methylopilaceae</taxon>
        <taxon>Methylopila</taxon>
    </lineage>
</organism>